<dbReference type="Pfam" id="PF13500">
    <property type="entry name" value="AAA_26"/>
    <property type="match status" value="1"/>
</dbReference>
<evidence type="ECO:0000313" key="4">
    <source>
        <dbReference type="Proteomes" id="UP001596084"/>
    </source>
</evidence>
<feature type="binding site" evidence="2">
    <location>
        <position position="61"/>
    </location>
    <ligand>
        <name>ATP</name>
        <dbReference type="ChEBI" id="CHEBI:30616"/>
    </ligand>
</feature>
<proteinExistence type="inferred from homology"/>
<dbReference type="GO" id="GO:0004141">
    <property type="term" value="F:dethiobiotin synthase activity"/>
    <property type="evidence" value="ECO:0007669"/>
    <property type="project" value="UniProtKB-EC"/>
</dbReference>
<keyword evidence="2" id="KW-0460">Magnesium</keyword>
<comment type="subunit">
    <text evidence="2">Homodimer.</text>
</comment>
<sequence>MTDARPKALSIFVTGTDTGVGKTLVSTALLHALAKHHARVVGMKPVAAGTELINGVQANEDVLALRAAATCSVPPELDNPVLLPDPVSPHIAAARAGVQIDIGHLVACQRALTTLADAVVVEGAGGFLVPLSATETGADLAQALDLPVLLVVGLRLGCLNHALLTAEAIRARGLTLAGWVANHVDASMLAQEDNIAFLRQKLQAPLLATIPYQSTPDPRALTFNLPQTWQ</sequence>
<dbReference type="EC" id="6.3.3.3" evidence="2"/>
<dbReference type="RefSeq" id="WP_377372009.1">
    <property type="nucleotide sequence ID" value="NZ_JBHSMX010000013.1"/>
</dbReference>
<dbReference type="EMBL" id="JBHSMX010000013">
    <property type="protein sequence ID" value="MFC5521170.1"/>
    <property type="molecule type" value="Genomic_DNA"/>
</dbReference>
<dbReference type="HAMAP" id="MF_00336">
    <property type="entry name" value="BioD"/>
    <property type="match status" value="1"/>
</dbReference>
<feature type="active site" evidence="2">
    <location>
        <position position="44"/>
    </location>
</feature>
<feature type="binding site" evidence="2">
    <location>
        <position position="213"/>
    </location>
    <ligand>
        <name>ATP</name>
        <dbReference type="ChEBI" id="CHEBI:30616"/>
    </ligand>
</feature>
<keyword evidence="2" id="KW-0963">Cytoplasm</keyword>
<feature type="binding site" evidence="2">
    <location>
        <position position="122"/>
    </location>
    <ligand>
        <name>Mg(2+)</name>
        <dbReference type="ChEBI" id="CHEBI:18420"/>
    </ligand>
</feature>
<dbReference type="Proteomes" id="UP001596084">
    <property type="component" value="Unassembled WGS sequence"/>
</dbReference>
<gene>
    <name evidence="2 3" type="primary">bioD</name>
    <name evidence="3" type="ORF">ACFPP7_09610</name>
</gene>
<comment type="cofactor">
    <cofactor evidence="2">
        <name>Mg(2+)</name>
        <dbReference type="ChEBI" id="CHEBI:18420"/>
    </cofactor>
</comment>
<comment type="caution">
    <text evidence="3">The sequence shown here is derived from an EMBL/GenBank/DDBJ whole genome shotgun (WGS) entry which is preliminary data.</text>
</comment>
<dbReference type="CDD" id="cd03109">
    <property type="entry name" value="DTBS"/>
    <property type="match status" value="1"/>
</dbReference>
<comment type="similarity">
    <text evidence="2">Belongs to the dethiobiotin synthetase family.</text>
</comment>
<keyword evidence="2 3" id="KW-0436">Ligase</keyword>
<keyword evidence="1 2" id="KW-0093">Biotin biosynthesis</keyword>
<comment type="pathway">
    <text evidence="2">Cofactor biosynthesis; biotin biosynthesis; biotin from 7,8-diaminononanoate: step 1/2.</text>
</comment>
<name>A0ABW0QA30_9BURK</name>
<accession>A0ABW0QA30</accession>
<feature type="binding site" evidence="2">
    <location>
        <position position="23"/>
    </location>
    <ligand>
        <name>Mg(2+)</name>
        <dbReference type="ChEBI" id="CHEBI:18420"/>
    </ligand>
</feature>
<reference evidence="4" key="1">
    <citation type="journal article" date="2019" name="Int. J. Syst. Evol. Microbiol.">
        <title>The Global Catalogue of Microorganisms (GCM) 10K type strain sequencing project: providing services to taxonomists for standard genome sequencing and annotation.</title>
        <authorList>
            <consortium name="The Broad Institute Genomics Platform"/>
            <consortium name="The Broad Institute Genome Sequencing Center for Infectious Disease"/>
            <person name="Wu L."/>
            <person name="Ma J."/>
        </authorList>
    </citation>
    <scope>NUCLEOTIDE SEQUENCE [LARGE SCALE GENOMIC DNA]</scope>
    <source>
        <strain evidence="4">CGMCC 4.7277</strain>
    </source>
</reference>
<dbReference type="Gene3D" id="3.40.50.300">
    <property type="entry name" value="P-loop containing nucleotide triphosphate hydrolases"/>
    <property type="match status" value="1"/>
</dbReference>
<feature type="binding site" evidence="2">
    <location>
        <begin position="122"/>
        <end position="125"/>
    </location>
    <ligand>
        <name>ATP</name>
        <dbReference type="ChEBI" id="CHEBI:30616"/>
    </ligand>
</feature>
<organism evidence="3 4">
    <name type="scientific">Polaromonas jejuensis</name>
    <dbReference type="NCBI Taxonomy" id="457502"/>
    <lineage>
        <taxon>Bacteria</taxon>
        <taxon>Pseudomonadati</taxon>
        <taxon>Pseudomonadota</taxon>
        <taxon>Betaproteobacteria</taxon>
        <taxon>Burkholderiales</taxon>
        <taxon>Comamonadaceae</taxon>
        <taxon>Polaromonas</taxon>
    </lineage>
</organism>
<keyword evidence="2" id="KW-0067">ATP-binding</keyword>
<evidence type="ECO:0000256" key="2">
    <source>
        <dbReference type="HAMAP-Rule" id="MF_00336"/>
    </source>
</evidence>
<feature type="binding site" evidence="2">
    <location>
        <begin position="19"/>
        <end position="24"/>
    </location>
    <ligand>
        <name>ATP</name>
        <dbReference type="ChEBI" id="CHEBI:30616"/>
    </ligand>
</feature>
<dbReference type="InterPro" id="IPR027417">
    <property type="entry name" value="P-loop_NTPase"/>
</dbReference>
<keyword evidence="4" id="KW-1185">Reference proteome</keyword>
<keyword evidence="2" id="KW-0479">Metal-binding</keyword>
<comment type="function">
    <text evidence="2">Catalyzes a mechanistically unusual reaction, the ATP-dependent insertion of CO2 between the N7 and N8 nitrogen atoms of 7,8-diaminopelargonic acid (DAPA, also called 7,8-diammoniononanoate) to form a ureido ring.</text>
</comment>
<comment type="catalytic activity">
    <reaction evidence="2">
        <text>(7R,8S)-7,8-diammoniononanoate + CO2 + ATP = (4R,5S)-dethiobiotin + ADP + phosphate + 3 H(+)</text>
        <dbReference type="Rhea" id="RHEA:15805"/>
        <dbReference type="ChEBI" id="CHEBI:15378"/>
        <dbReference type="ChEBI" id="CHEBI:16526"/>
        <dbReference type="ChEBI" id="CHEBI:30616"/>
        <dbReference type="ChEBI" id="CHEBI:43474"/>
        <dbReference type="ChEBI" id="CHEBI:149469"/>
        <dbReference type="ChEBI" id="CHEBI:149473"/>
        <dbReference type="ChEBI" id="CHEBI:456216"/>
        <dbReference type="EC" id="6.3.3.3"/>
    </reaction>
</comment>
<evidence type="ECO:0000256" key="1">
    <source>
        <dbReference type="ARBA" id="ARBA00022756"/>
    </source>
</evidence>
<dbReference type="PANTHER" id="PTHR43210:SF5">
    <property type="entry name" value="DETHIOBIOTIN SYNTHETASE"/>
    <property type="match status" value="1"/>
</dbReference>
<protein>
    <recommendedName>
        <fullName evidence="2">ATP-dependent dethiobiotin synthetase BioD</fullName>
        <ecNumber evidence="2">6.3.3.3</ecNumber>
    </recommendedName>
    <alternativeName>
        <fullName evidence="2">DTB synthetase</fullName>
        <shortName evidence="2">DTBS</shortName>
    </alternativeName>
    <alternativeName>
        <fullName evidence="2">Dethiobiotin synthase</fullName>
    </alternativeName>
</protein>
<dbReference type="NCBIfam" id="TIGR00347">
    <property type="entry name" value="bioD"/>
    <property type="match status" value="1"/>
</dbReference>
<feature type="binding site" evidence="2">
    <location>
        <begin position="182"/>
        <end position="183"/>
    </location>
    <ligand>
        <name>ATP</name>
        <dbReference type="ChEBI" id="CHEBI:30616"/>
    </ligand>
</feature>
<evidence type="ECO:0000313" key="3">
    <source>
        <dbReference type="EMBL" id="MFC5521170.1"/>
    </source>
</evidence>
<dbReference type="PANTHER" id="PTHR43210">
    <property type="entry name" value="DETHIOBIOTIN SYNTHETASE"/>
    <property type="match status" value="1"/>
</dbReference>
<keyword evidence="2" id="KW-0547">Nucleotide-binding</keyword>
<comment type="subcellular location">
    <subcellularLocation>
        <location evidence="2">Cytoplasm</location>
    </subcellularLocation>
</comment>
<feature type="binding site" evidence="2">
    <location>
        <position position="61"/>
    </location>
    <ligand>
        <name>Mg(2+)</name>
        <dbReference type="ChEBI" id="CHEBI:18420"/>
    </ligand>
</feature>
<comment type="caution">
    <text evidence="2">Lacks conserved residue(s) required for the propagation of feature annotation.</text>
</comment>
<dbReference type="PIRSF" id="PIRSF006755">
    <property type="entry name" value="DTB_synth"/>
    <property type="match status" value="1"/>
</dbReference>
<dbReference type="SUPFAM" id="SSF52540">
    <property type="entry name" value="P-loop containing nucleoside triphosphate hydrolases"/>
    <property type="match status" value="1"/>
</dbReference>
<dbReference type="InterPro" id="IPR004472">
    <property type="entry name" value="DTB_synth_BioD"/>
</dbReference>